<reference evidence="3" key="2">
    <citation type="submission" date="2022-04" db="EMBL/GenBank/DDBJ databases">
        <title>Sequencing and genomic assembly of Halococcus dombrowskii.</title>
        <authorList>
            <person name="Lim S.W."/>
            <person name="MacLea K.S."/>
        </authorList>
    </citation>
    <scope>NUCLEOTIDE SEQUENCE</scope>
    <source>
        <strain evidence="3">H4</strain>
        <plasmid evidence="3">unnamed4</plasmid>
    </source>
</reference>
<dbReference type="EMBL" id="BAAADN010000038">
    <property type="protein sequence ID" value="GAA0466883.1"/>
    <property type="molecule type" value="Genomic_DNA"/>
</dbReference>
<evidence type="ECO:0000259" key="1">
    <source>
        <dbReference type="PROSITE" id="PS51340"/>
    </source>
</evidence>
<dbReference type="Pfam" id="PF03473">
    <property type="entry name" value="MOSC"/>
    <property type="match status" value="1"/>
</dbReference>
<evidence type="ECO:0000313" key="2">
    <source>
        <dbReference type="EMBL" id="GAA0466883.1"/>
    </source>
</evidence>
<reference evidence="2" key="1">
    <citation type="journal article" date="2014" name="Int. J. Syst. Evol. Microbiol.">
        <title>Complete genome sequence of Corynebacterium casei LMG S-19264T (=DSM 44701T), isolated from a smear-ripened cheese.</title>
        <authorList>
            <consortium name="US DOE Joint Genome Institute (JGI-PGF)"/>
            <person name="Walter F."/>
            <person name="Albersmeier A."/>
            <person name="Kalinowski J."/>
            <person name="Ruckert C."/>
        </authorList>
    </citation>
    <scope>NUCLEOTIDE SEQUENCE</scope>
    <source>
        <strain evidence="2">JCM 12289</strain>
    </source>
</reference>
<dbReference type="GO" id="GO:0030170">
    <property type="term" value="F:pyridoxal phosphate binding"/>
    <property type="evidence" value="ECO:0007669"/>
    <property type="project" value="InterPro"/>
</dbReference>
<geneLocation type="plasmid" evidence="3 4">
    <name>unnamed4</name>
</geneLocation>
<name>A0AAV3SJH0_HALDO</name>
<dbReference type="InterPro" id="IPR011037">
    <property type="entry name" value="Pyrv_Knase-like_insert_dom_sf"/>
</dbReference>
<accession>A0AAV3SJH0</accession>
<dbReference type="InterPro" id="IPR005302">
    <property type="entry name" value="MoCF_Sase_C"/>
</dbReference>
<dbReference type="AlphaFoldDB" id="A0AAV3SJH0"/>
<reference evidence="2" key="3">
    <citation type="submission" date="2023-12" db="EMBL/GenBank/DDBJ databases">
        <authorList>
            <person name="Sun Q."/>
            <person name="Inoue M."/>
        </authorList>
    </citation>
    <scope>NUCLEOTIDE SEQUENCE</scope>
    <source>
        <strain evidence="2">JCM 12289</strain>
    </source>
</reference>
<evidence type="ECO:0000313" key="4">
    <source>
        <dbReference type="Proteomes" id="UP000830542"/>
    </source>
</evidence>
<dbReference type="GO" id="GO:0003824">
    <property type="term" value="F:catalytic activity"/>
    <property type="evidence" value="ECO:0007669"/>
    <property type="project" value="InterPro"/>
</dbReference>
<dbReference type="Proteomes" id="UP000830542">
    <property type="component" value="Plasmid unnamed4"/>
</dbReference>
<keyword evidence="4" id="KW-1185">Reference proteome</keyword>
<evidence type="ECO:0000313" key="5">
    <source>
        <dbReference type="Proteomes" id="UP001500962"/>
    </source>
</evidence>
<dbReference type="GO" id="GO:0030151">
    <property type="term" value="F:molybdenum ion binding"/>
    <property type="evidence" value="ECO:0007669"/>
    <property type="project" value="InterPro"/>
</dbReference>
<dbReference type="PROSITE" id="PS51340">
    <property type="entry name" value="MOSC"/>
    <property type="match status" value="1"/>
</dbReference>
<sequence length="163" mass="18103">MTGSGTVKRAFIAHEAEAQMEEQADVEAIAGKGLRGDRYFSEIETGTFVEWESDEQRHDGYDLTLIEQEAVTAIERDAGIELAPGEHRRNIETRDVALNHLVGQRFRVGDAICRGDRLCEPCSHLQRITHDGVLQALTHRGGLRADILEDGMIRPGDAVEPLE</sequence>
<feature type="domain" description="MOSC" evidence="1">
    <location>
        <begin position="21"/>
        <end position="162"/>
    </location>
</feature>
<dbReference type="RefSeq" id="WP_244707083.1">
    <property type="nucleotide sequence ID" value="NZ_BAAADN010000038.1"/>
</dbReference>
<protein>
    <submittedName>
        <fullName evidence="2">MOSC domain-containing protein</fullName>
    </submittedName>
</protein>
<dbReference type="SUPFAM" id="SSF50800">
    <property type="entry name" value="PK beta-barrel domain-like"/>
    <property type="match status" value="1"/>
</dbReference>
<organism evidence="2 5">
    <name type="scientific">Halococcus dombrowskii</name>
    <dbReference type="NCBI Taxonomy" id="179637"/>
    <lineage>
        <taxon>Archaea</taxon>
        <taxon>Methanobacteriati</taxon>
        <taxon>Methanobacteriota</taxon>
        <taxon>Stenosarchaea group</taxon>
        <taxon>Halobacteria</taxon>
        <taxon>Halobacteriales</taxon>
        <taxon>Halococcaceae</taxon>
        <taxon>Halococcus</taxon>
    </lineage>
</organism>
<dbReference type="Gene3D" id="2.40.33.20">
    <property type="entry name" value="PK beta-barrel domain-like"/>
    <property type="match status" value="1"/>
</dbReference>
<dbReference type="PANTHER" id="PTHR36930">
    <property type="entry name" value="METAL-SULFUR CLUSTER BIOSYNTHESIS PROTEINS YUAD-RELATED"/>
    <property type="match status" value="1"/>
</dbReference>
<keyword evidence="3" id="KW-0614">Plasmid</keyword>
<dbReference type="KEGG" id="hdo:MUK72_18415"/>
<dbReference type="Proteomes" id="UP001500962">
    <property type="component" value="Unassembled WGS sequence"/>
</dbReference>
<dbReference type="GeneID" id="71763865"/>
<dbReference type="PANTHER" id="PTHR36930:SF1">
    <property type="entry name" value="MOSC DOMAIN-CONTAINING PROTEIN"/>
    <property type="match status" value="1"/>
</dbReference>
<dbReference type="EMBL" id="CP095009">
    <property type="protein sequence ID" value="UOO97446.1"/>
    <property type="molecule type" value="Genomic_DNA"/>
</dbReference>
<proteinExistence type="predicted"/>
<evidence type="ECO:0000313" key="3">
    <source>
        <dbReference type="EMBL" id="UOO97446.1"/>
    </source>
</evidence>
<dbReference type="InterPro" id="IPR052716">
    <property type="entry name" value="MOSC_domain"/>
</dbReference>
<gene>
    <name evidence="2" type="ORF">GCM10008985_24810</name>
    <name evidence="3" type="ORF">MUK72_18415</name>
</gene>